<keyword evidence="2" id="KW-1133">Transmembrane helix</keyword>
<evidence type="ECO:0000256" key="1">
    <source>
        <dbReference type="SAM" id="MobiDB-lite"/>
    </source>
</evidence>
<feature type="compositionally biased region" description="Basic and acidic residues" evidence="1">
    <location>
        <begin position="17"/>
        <end position="33"/>
    </location>
</feature>
<dbReference type="AlphaFoldDB" id="A0A9W9IFV5"/>
<dbReference type="RefSeq" id="XP_056547225.1">
    <property type="nucleotide sequence ID" value="XM_056683619.1"/>
</dbReference>
<reference evidence="3" key="1">
    <citation type="submission" date="2022-11" db="EMBL/GenBank/DDBJ databases">
        <authorList>
            <person name="Petersen C."/>
        </authorList>
    </citation>
    <scope>NUCLEOTIDE SEQUENCE</scope>
    <source>
        <strain evidence="3">IBT 26290</strain>
    </source>
</reference>
<feature type="transmembrane region" description="Helical" evidence="2">
    <location>
        <begin position="74"/>
        <end position="99"/>
    </location>
</feature>
<keyword evidence="2" id="KW-0472">Membrane</keyword>
<keyword evidence="2" id="KW-0812">Transmembrane</keyword>
<feature type="transmembrane region" description="Helical" evidence="2">
    <location>
        <begin position="203"/>
        <end position="221"/>
    </location>
</feature>
<proteinExistence type="predicted"/>
<feature type="transmembrane region" description="Helical" evidence="2">
    <location>
        <begin position="636"/>
        <end position="660"/>
    </location>
</feature>
<dbReference type="OrthoDB" id="5381672at2759"/>
<dbReference type="Proteomes" id="UP001149163">
    <property type="component" value="Unassembled WGS sequence"/>
</dbReference>
<keyword evidence="4" id="KW-1185">Reference proteome</keyword>
<name>A0A9W9IFV5_9EURO</name>
<organism evidence="3 4">
    <name type="scientific">Penicillium canariense</name>
    <dbReference type="NCBI Taxonomy" id="189055"/>
    <lineage>
        <taxon>Eukaryota</taxon>
        <taxon>Fungi</taxon>
        <taxon>Dikarya</taxon>
        <taxon>Ascomycota</taxon>
        <taxon>Pezizomycotina</taxon>
        <taxon>Eurotiomycetes</taxon>
        <taxon>Eurotiomycetidae</taxon>
        <taxon>Eurotiales</taxon>
        <taxon>Aspergillaceae</taxon>
        <taxon>Penicillium</taxon>
    </lineage>
</organism>
<comment type="caution">
    <text evidence="3">The sequence shown here is derived from an EMBL/GenBank/DDBJ whole genome shotgun (WGS) entry which is preliminary data.</text>
</comment>
<evidence type="ECO:0000313" key="4">
    <source>
        <dbReference type="Proteomes" id="UP001149163"/>
    </source>
</evidence>
<dbReference type="EMBL" id="JAPQKN010000001">
    <property type="protein sequence ID" value="KAJ5175617.1"/>
    <property type="molecule type" value="Genomic_DNA"/>
</dbReference>
<protein>
    <submittedName>
        <fullName evidence="3">Uncharacterized protein</fullName>
    </submittedName>
</protein>
<dbReference type="GeneID" id="81422795"/>
<accession>A0A9W9IFV5</accession>
<evidence type="ECO:0000256" key="2">
    <source>
        <dbReference type="SAM" id="Phobius"/>
    </source>
</evidence>
<evidence type="ECO:0000313" key="3">
    <source>
        <dbReference type="EMBL" id="KAJ5175617.1"/>
    </source>
</evidence>
<feature type="region of interest" description="Disordered" evidence="1">
    <location>
        <begin position="1"/>
        <end position="50"/>
    </location>
</feature>
<sequence length="766" mass="85362">MEAVRDSVPLQRLSQSSEDRAGDDRIPEYDGRDSASSTSGATPMHDEELPSYSQVRSTGQIIGRGHSTLLHRSAWVTLITIIYVTLAIYAWTMTVVLSYHPIKAKSWGYNIANAIYEQEESKIDFARSARIYRSARTLQSIVQVATLPWITAVCASAAVIYTQNQKNTGLRLRQVTTLADRRWDDPSLYLSLAQGRWKQHGSALLWVAMIIYIFGAITYPIQSLFLTTQTIKIPTEPSNRAKLNDFNTADYQYIVEIAAGLDMLQTRSALSQADGHTYYPNIWSNNSGVQFITLNELSSETFYSQLPNGFNTGLLRQFAPRVNSTASSETILADQFPTNCSTEAGALYLDYQTTYTDRKSTYISEISNHSYYGLIACMPASSTKSRWQMTRNRQDFTEVLYLNLTGSDIATSSSDAAEYLYKITVSTTSGYFELPNYMNNNTPGPLLESDPEDLCDEKCMNQSSRDSWQTWNYKYARRSTTTNTSTLEAGSLSPLNTTYKGPLLMTALATFGPNSFIDTFPASYAAIEAESKATSSIATELSDACIANPPLSNLLLDTSEGESLCVYADIWYGEWYPAGSSISQWLSWFTNYADRLPTAFTAAAYLSNAQLLATIPGSWYVYQDLGENMEIPSISLTGIIVVSVLMGVYLLPLLALSLYAGYFARWTGRLDSFAMLRFGAFAGDKVFPMLVGRKADSVAELDEMSGVVRDVARAGAENEVIPIGRLGFGEGRKLKSKRRYECFKGDDEPLNPQEFQRVQWRVHHRG</sequence>
<reference evidence="3" key="2">
    <citation type="journal article" date="2023" name="IMA Fungus">
        <title>Comparative genomic study of the Penicillium genus elucidates a diverse pangenome and 15 lateral gene transfer events.</title>
        <authorList>
            <person name="Petersen C."/>
            <person name="Sorensen T."/>
            <person name="Nielsen M.R."/>
            <person name="Sondergaard T.E."/>
            <person name="Sorensen J.L."/>
            <person name="Fitzpatrick D.A."/>
            <person name="Frisvad J.C."/>
            <person name="Nielsen K.L."/>
        </authorList>
    </citation>
    <scope>NUCLEOTIDE SEQUENCE</scope>
    <source>
        <strain evidence="3">IBT 26290</strain>
    </source>
</reference>
<gene>
    <name evidence="3" type="ORF">N7482_001494</name>
</gene>
<feature type="transmembrane region" description="Helical" evidence="2">
    <location>
        <begin position="141"/>
        <end position="161"/>
    </location>
</feature>